<accession>A0A163KG36</accession>
<sequence>MTCTQPLGTAENRRCRNQPQRVDSIHAAATAPSHTHHAHTQRPTRHGATPASSSIRPGPQVQPIRGMKPQQHQRTAAPSASHTHAQRTAYDSRYHAGPLRVVNPDTPTPRRKTFRKVCAEQGELEQREVKQLELERQQRVAAHDFGLGTMDGTLGARDLTVSDELDIFHRFASGENVVLVELGSKRRYTVQKQFDLVRRGSGFEAKSMWNHLSGDGHSPQDEEVTSEQALERQQSVSEEAPKTTGICPFLRLPTELRLQIYGYTDIAGHTIEVLNLPVLQTQQGIKCYRTYSTNPISHHLVYRLEHENDIPAPTKRKRCFSVEGLFSLTSVCRQTRAETHLSVYKLNSFAFSVEYFNYGRAIHAFTHPLPEREVSSIHCLYWPLLQARVFQQSLHDARIEGSGWTCVEELRALKGLNKVVLRHKATDVEKTPDEYSEDEAKELESLFAVRSGAEYIVERQFRRTLAVRGMAKLVGSERVELVCQKTWRAAF</sequence>
<proteinExistence type="predicted"/>
<feature type="region of interest" description="Disordered" evidence="1">
    <location>
        <begin position="208"/>
        <end position="240"/>
    </location>
</feature>
<protein>
    <submittedName>
        <fullName evidence="2">Uncharacterized protein</fullName>
    </submittedName>
</protein>
<evidence type="ECO:0000313" key="3">
    <source>
        <dbReference type="Proteomes" id="UP000076837"/>
    </source>
</evidence>
<dbReference type="PANTHER" id="PTHR42085">
    <property type="entry name" value="F-BOX DOMAIN-CONTAINING PROTEIN"/>
    <property type="match status" value="1"/>
</dbReference>
<feature type="compositionally biased region" description="Polar residues" evidence="1">
    <location>
        <begin position="226"/>
        <end position="237"/>
    </location>
</feature>
<dbReference type="AlphaFoldDB" id="A0A163KG36"/>
<gene>
    <name evidence="2" type="ORF">ST47_g1918</name>
</gene>
<evidence type="ECO:0000256" key="1">
    <source>
        <dbReference type="SAM" id="MobiDB-lite"/>
    </source>
</evidence>
<dbReference type="InterPro" id="IPR038883">
    <property type="entry name" value="AN11006-like"/>
</dbReference>
<reference evidence="2 3" key="1">
    <citation type="journal article" date="2016" name="Sci. Rep.">
        <title>Draft genome sequencing and secretome analysis of fungal phytopathogen Ascochyta rabiei provides insight into the necrotrophic effector repertoire.</title>
        <authorList>
            <person name="Verma S."/>
            <person name="Gazara R.K."/>
            <person name="Nizam S."/>
            <person name="Parween S."/>
            <person name="Chattopadhyay D."/>
            <person name="Verma P.K."/>
        </authorList>
    </citation>
    <scope>NUCLEOTIDE SEQUENCE [LARGE SCALE GENOMIC DNA]</scope>
    <source>
        <strain evidence="2 3">ArDII</strain>
    </source>
</reference>
<feature type="compositionally biased region" description="Polar residues" evidence="1">
    <location>
        <begin position="70"/>
        <end position="83"/>
    </location>
</feature>
<feature type="compositionally biased region" description="Basic residues" evidence="1">
    <location>
        <begin position="34"/>
        <end position="45"/>
    </location>
</feature>
<name>A0A163KG36_DIDRA</name>
<dbReference type="PANTHER" id="PTHR42085:SF1">
    <property type="entry name" value="F-BOX DOMAIN-CONTAINING PROTEIN"/>
    <property type="match status" value="1"/>
</dbReference>
<keyword evidence="3" id="KW-1185">Reference proteome</keyword>
<comment type="caution">
    <text evidence="2">The sequence shown here is derived from an EMBL/GenBank/DDBJ whole genome shotgun (WGS) entry which is preliminary data.</text>
</comment>
<evidence type="ECO:0000313" key="2">
    <source>
        <dbReference type="EMBL" id="KZM26976.1"/>
    </source>
</evidence>
<organism evidence="2 3">
    <name type="scientific">Didymella rabiei</name>
    <name type="common">Chickpea ascochyta blight fungus</name>
    <name type="synonym">Mycosphaerella rabiei</name>
    <dbReference type="NCBI Taxonomy" id="5454"/>
    <lineage>
        <taxon>Eukaryota</taxon>
        <taxon>Fungi</taxon>
        <taxon>Dikarya</taxon>
        <taxon>Ascomycota</taxon>
        <taxon>Pezizomycotina</taxon>
        <taxon>Dothideomycetes</taxon>
        <taxon>Pleosporomycetidae</taxon>
        <taxon>Pleosporales</taxon>
        <taxon>Pleosporineae</taxon>
        <taxon>Didymellaceae</taxon>
        <taxon>Ascochyta</taxon>
    </lineage>
</organism>
<dbReference type="EMBL" id="JYNV01000083">
    <property type="protein sequence ID" value="KZM26976.1"/>
    <property type="molecule type" value="Genomic_DNA"/>
</dbReference>
<feature type="region of interest" description="Disordered" evidence="1">
    <location>
        <begin position="1"/>
        <end position="110"/>
    </location>
</feature>
<dbReference type="Proteomes" id="UP000076837">
    <property type="component" value="Unassembled WGS sequence"/>
</dbReference>